<reference evidence="1" key="1">
    <citation type="submission" date="2023-07" db="EMBL/GenBank/DDBJ databases">
        <authorList>
            <consortium name="AG Swart"/>
            <person name="Singh M."/>
            <person name="Singh A."/>
            <person name="Seah K."/>
            <person name="Emmerich C."/>
        </authorList>
    </citation>
    <scope>NUCLEOTIDE SEQUENCE</scope>
    <source>
        <strain evidence="1">DP1</strain>
    </source>
</reference>
<name>A0AAD1U7X0_EUPCR</name>
<organism evidence="1 2">
    <name type="scientific">Euplotes crassus</name>
    <dbReference type="NCBI Taxonomy" id="5936"/>
    <lineage>
        <taxon>Eukaryota</taxon>
        <taxon>Sar</taxon>
        <taxon>Alveolata</taxon>
        <taxon>Ciliophora</taxon>
        <taxon>Intramacronucleata</taxon>
        <taxon>Spirotrichea</taxon>
        <taxon>Hypotrichia</taxon>
        <taxon>Euplotida</taxon>
        <taxon>Euplotidae</taxon>
        <taxon>Moneuplotes</taxon>
    </lineage>
</organism>
<dbReference type="EMBL" id="CAMPGE010001905">
    <property type="protein sequence ID" value="CAI2360709.1"/>
    <property type="molecule type" value="Genomic_DNA"/>
</dbReference>
<evidence type="ECO:0000313" key="1">
    <source>
        <dbReference type="EMBL" id="CAI2360709.1"/>
    </source>
</evidence>
<protein>
    <submittedName>
        <fullName evidence="1">Uncharacterized protein</fullName>
    </submittedName>
</protein>
<gene>
    <name evidence="1" type="ORF">ECRASSUSDP1_LOCUS2014</name>
</gene>
<dbReference type="AlphaFoldDB" id="A0AAD1U7X0"/>
<comment type="caution">
    <text evidence="1">The sequence shown here is derived from an EMBL/GenBank/DDBJ whole genome shotgun (WGS) entry which is preliminary data.</text>
</comment>
<keyword evidence="2" id="KW-1185">Reference proteome</keyword>
<dbReference type="Proteomes" id="UP001295684">
    <property type="component" value="Unassembled WGS sequence"/>
</dbReference>
<evidence type="ECO:0000313" key="2">
    <source>
        <dbReference type="Proteomes" id="UP001295684"/>
    </source>
</evidence>
<proteinExistence type="predicted"/>
<sequence length="105" mass="12029">MSFIVITTSSQRILISLSLRGSSCGRIEFEKFLIFMAFCNKSFISLCKLEIEESFRSEKVLNFDLLVLLFIRPLFQQFAFVKLSKTHIHSALEELGPTSSSLLLF</sequence>
<accession>A0AAD1U7X0</accession>